<dbReference type="RefSeq" id="WP_136435480.1">
    <property type="nucleotide sequence ID" value="NZ_SSTJ01000015.1"/>
</dbReference>
<dbReference type="InterPro" id="IPR043149">
    <property type="entry name" value="TagF_N"/>
</dbReference>
<evidence type="ECO:0000256" key="1">
    <source>
        <dbReference type="ARBA" id="ARBA00004202"/>
    </source>
</evidence>
<reference evidence="7 8" key="1">
    <citation type="submission" date="2019-04" db="EMBL/GenBank/DDBJ databases">
        <title>Microbes associate with the intestines of laboratory mice.</title>
        <authorList>
            <person name="Navarre W."/>
            <person name="Wong E."/>
            <person name="Huang K.C."/>
            <person name="Tropini C."/>
            <person name="Ng K."/>
            <person name="Yu B."/>
        </authorList>
    </citation>
    <scope>NUCLEOTIDE SEQUENCE [LARGE SCALE GENOMIC DNA]</scope>
    <source>
        <strain evidence="7 8">NM80_B27</strain>
    </source>
</reference>
<evidence type="ECO:0000313" key="7">
    <source>
        <dbReference type="EMBL" id="THG36497.1"/>
    </source>
</evidence>
<dbReference type="PANTHER" id="PTHR37316:SF3">
    <property type="entry name" value="TEICHOIC ACID GLYCEROL-PHOSPHATE TRANSFERASE"/>
    <property type="match status" value="1"/>
</dbReference>
<accession>A0A4V3WUN2</accession>
<proteinExistence type="inferred from homology"/>
<dbReference type="GO" id="GO:0047355">
    <property type="term" value="F:CDP-glycerol glycerophosphotransferase activity"/>
    <property type="evidence" value="ECO:0007669"/>
    <property type="project" value="InterPro"/>
</dbReference>
<comment type="subcellular location">
    <subcellularLocation>
        <location evidence="1">Cell membrane</location>
        <topology evidence="1">Peripheral membrane protein</topology>
    </subcellularLocation>
</comment>
<evidence type="ECO:0000256" key="4">
    <source>
        <dbReference type="ARBA" id="ARBA00022679"/>
    </source>
</evidence>
<protein>
    <submittedName>
        <fullName evidence="7">Uncharacterized protein</fullName>
    </submittedName>
</protein>
<evidence type="ECO:0000256" key="3">
    <source>
        <dbReference type="ARBA" id="ARBA00022475"/>
    </source>
</evidence>
<keyword evidence="5" id="KW-0777">Teichoic acid biosynthesis</keyword>
<evidence type="ECO:0000256" key="2">
    <source>
        <dbReference type="ARBA" id="ARBA00010488"/>
    </source>
</evidence>
<dbReference type="AlphaFoldDB" id="A0A4V3WUN2"/>
<comment type="caution">
    <text evidence="7">The sequence shown here is derived from an EMBL/GenBank/DDBJ whole genome shotgun (WGS) entry which is preliminary data.</text>
</comment>
<dbReference type="GO" id="GO:0019350">
    <property type="term" value="P:teichoic acid biosynthetic process"/>
    <property type="evidence" value="ECO:0007669"/>
    <property type="project" value="UniProtKB-KW"/>
</dbReference>
<gene>
    <name evidence="7" type="ORF">E5986_09745</name>
</gene>
<keyword evidence="3" id="KW-1003">Cell membrane</keyword>
<dbReference type="Gene3D" id="3.40.50.12580">
    <property type="match status" value="1"/>
</dbReference>
<dbReference type="InterPro" id="IPR007554">
    <property type="entry name" value="Glycerophosphate_synth"/>
</dbReference>
<dbReference type="InterPro" id="IPR051612">
    <property type="entry name" value="Teichoic_Acid_Biosynth"/>
</dbReference>
<sequence length="643" mass="73080">MNLLYRPYTWLLRNILSNSSLQDAEKAHKILPPRLRSLGLLPDSCTVTDFYFENDIVENTVMLAGLGGSVRGNLFYLLDELNTSQAFDDYTIYVRTLEHTHDYVQRVIAERDWHRTTPIEDTVEYDRLLTSVKYVLTEVNMPTSWAKKPEQVYINLWHGTPLKHMGCDKNARTDHTMGVKQRDFSWADYLIYPSHYMRDHMLSAYRIGPLVQGSAVMLGYPRTGGLLRALQEGETALRAELAPNGESVFAYMPTWKDYLKPDKVVEECDMFLRFADDHLRDDQILYVNLHHKLDDSIDYSSFRHVKKFPDRCDLYQYLAATDALVTDYSSILFDYLATEKHIVLFCPDYERYRKKRGLYLDFDELPFDIAHTPQEAIKALNRGKTIDDEPAQQEFCSFDSADNAALLSTLLTDAPSSSLAVERLGDSRTPTLMLFIENGADAAHAPLLEGLLAAHCENDYHLYLGCDRQLVEKNRKTAYPLLFDFSVMGVNTEPHWGSLGRRVRRLVEAGHLPFNIAIRYLVREYWLAAQRAWGTSPFAAIVAADVVNPDTLLALALSGCPFALLFGVPLKKAVLEEDRFLKDAVGHALSNSTIVLVPDTDMRTFVHRTFGEDIPVNIAPDVAACEKALKALACKNESEARRP</sequence>
<keyword evidence="4" id="KW-0808">Transferase</keyword>
<evidence type="ECO:0000256" key="6">
    <source>
        <dbReference type="ARBA" id="ARBA00023136"/>
    </source>
</evidence>
<comment type="similarity">
    <text evidence="2">Belongs to the CDP-glycerol glycerophosphotransferase family.</text>
</comment>
<dbReference type="EMBL" id="SSTJ01000015">
    <property type="protein sequence ID" value="THG36497.1"/>
    <property type="molecule type" value="Genomic_DNA"/>
</dbReference>
<keyword evidence="6" id="KW-0472">Membrane</keyword>
<dbReference type="GO" id="GO:0005886">
    <property type="term" value="C:plasma membrane"/>
    <property type="evidence" value="ECO:0007669"/>
    <property type="project" value="UniProtKB-SubCell"/>
</dbReference>
<dbReference type="Proteomes" id="UP000308978">
    <property type="component" value="Unassembled WGS sequence"/>
</dbReference>
<dbReference type="InterPro" id="IPR043148">
    <property type="entry name" value="TagF_C"/>
</dbReference>
<dbReference type="PANTHER" id="PTHR37316">
    <property type="entry name" value="TEICHOIC ACID GLYCEROL-PHOSPHATE PRIMASE"/>
    <property type="match status" value="1"/>
</dbReference>
<dbReference type="Pfam" id="PF04464">
    <property type="entry name" value="Glyphos_transf"/>
    <property type="match status" value="1"/>
</dbReference>
<name>A0A4V3WUN2_9ACTN</name>
<dbReference type="Gene3D" id="3.40.50.11820">
    <property type="match status" value="1"/>
</dbReference>
<evidence type="ECO:0000313" key="8">
    <source>
        <dbReference type="Proteomes" id="UP000308978"/>
    </source>
</evidence>
<evidence type="ECO:0000256" key="5">
    <source>
        <dbReference type="ARBA" id="ARBA00022944"/>
    </source>
</evidence>
<organism evidence="7 8">
    <name type="scientific">Adlercreutzia caecimuris</name>
    <dbReference type="NCBI Taxonomy" id="671266"/>
    <lineage>
        <taxon>Bacteria</taxon>
        <taxon>Bacillati</taxon>
        <taxon>Actinomycetota</taxon>
        <taxon>Coriobacteriia</taxon>
        <taxon>Eggerthellales</taxon>
        <taxon>Eggerthellaceae</taxon>
        <taxon>Adlercreutzia</taxon>
    </lineage>
</organism>